<reference evidence="1" key="1">
    <citation type="submission" date="2024-11" db="EMBL/GenBank/DDBJ databases">
        <title>Description of Massilia orientalis sp. nov., isolated from rhizosphere soil of Ageratina adenophora.</title>
        <authorList>
            <person name="Wang Y."/>
        </authorList>
    </citation>
    <scope>NUCLEOTIDE SEQUENCE</scope>
    <source>
        <strain evidence="1">YIM B02787</strain>
    </source>
</reference>
<proteinExistence type="predicted"/>
<keyword evidence="2" id="KW-1185">Reference proteome</keyword>
<evidence type="ECO:0000313" key="1">
    <source>
        <dbReference type="EMBL" id="MFJ1467211.1"/>
    </source>
</evidence>
<dbReference type="Proteomes" id="UP001168096">
    <property type="component" value="Unassembled WGS sequence"/>
</dbReference>
<comment type="caution">
    <text evidence="1">The sequence shown here is derived from an EMBL/GenBank/DDBJ whole genome shotgun (WGS) entry which is preliminary data.</text>
</comment>
<sequence>MTTHPETGDDAGVYRTLLESTQAIPWRIDWASARFTYIGPQIERVLGWPQDSWKTVEDWAMRIHAEDRQKTVDFCVSQSQQGTDHEADYRALTADGDYVWIRDVVHVIRRADGAVDCLVGFMFDISERKRAEDKILQLQKELEALSYRDPLTGIANRRMFDRILDVEWGKARALGAPLSLVMVDIDYFKQYNDRYGHPQGDACLKEVARVLDRAAARTRDLCARLGGEEFALVLPATDEAAALAVAARCARRLAQAALPHAGSAVADIVTCSMGVATIVPGSQDQPAGLVEVADTRLYRAKAAGRNRIAGSAG</sequence>
<protein>
    <submittedName>
        <fullName evidence="1">Diguanylate cyclase</fullName>
        <ecNumber evidence="1">2.7.7.65</ecNumber>
    </submittedName>
</protein>
<name>A0ACC7MA31_9BURK</name>
<organism evidence="1 2">
    <name type="scientific">Massilia orientalis</name>
    <dbReference type="NCBI Taxonomy" id="3050128"/>
    <lineage>
        <taxon>Bacteria</taxon>
        <taxon>Pseudomonadati</taxon>
        <taxon>Pseudomonadota</taxon>
        <taxon>Betaproteobacteria</taxon>
        <taxon>Burkholderiales</taxon>
        <taxon>Oxalobacteraceae</taxon>
        <taxon>Telluria group</taxon>
        <taxon>Massilia</taxon>
    </lineage>
</organism>
<accession>A0ACC7MA31</accession>
<dbReference type="EMBL" id="JASNRB020000003">
    <property type="protein sequence ID" value="MFJ1467211.1"/>
    <property type="molecule type" value="Genomic_DNA"/>
</dbReference>
<keyword evidence="1" id="KW-0548">Nucleotidyltransferase</keyword>
<dbReference type="EC" id="2.7.7.65" evidence="1"/>
<keyword evidence="1" id="KW-0808">Transferase</keyword>
<evidence type="ECO:0000313" key="2">
    <source>
        <dbReference type="Proteomes" id="UP001168096"/>
    </source>
</evidence>
<gene>
    <name evidence="1" type="ORF">QPK29_005760</name>
</gene>